<evidence type="ECO:0000313" key="4">
    <source>
        <dbReference type="Proteomes" id="UP000245765"/>
    </source>
</evidence>
<dbReference type="SUPFAM" id="SSF53335">
    <property type="entry name" value="S-adenosyl-L-methionine-dependent methyltransferases"/>
    <property type="match status" value="1"/>
</dbReference>
<gene>
    <name evidence="3" type="ORF">DFH01_19790</name>
</gene>
<dbReference type="RefSeq" id="WP_109872185.1">
    <property type="nucleotide sequence ID" value="NZ_QGNA01000004.1"/>
</dbReference>
<dbReference type="Pfam" id="PF13649">
    <property type="entry name" value="Methyltransf_25"/>
    <property type="match status" value="1"/>
</dbReference>
<name>A0A317FCZ1_9PROT</name>
<dbReference type="InterPro" id="IPR029063">
    <property type="entry name" value="SAM-dependent_MTases_sf"/>
</dbReference>
<dbReference type="EMBL" id="QGNA01000004">
    <property type="protein sequence ID" value="PWS35819.1"/>
    <property type="molecule type" value="Genomic_DNA"/>
</dbReference>
<dbReference type="PANTHER" id="PTHR43861">
    <property type="entry name" value="TRANS-ACONITATE 2-METHYLTRANSFERASE-RELATED"/>
    <property type="match status" value="1"/>
</dbReference>
<dbReference type="Proteomes" id="UP000245765">
    <property type="component" value="Unassembled WGS sequence"/>
</dbReference>
<keyword evidence="4" id="KW-1185">Reference proteome</keyword>
<dbReference type="InterPro" id="IPR041698">
    <property type="entry name" value="Methyltransf_25"/>
</dbReference>
<evidence type="ECO:0000256" key="1">
    <source>
        <dbReference type="ARBA" id="ARBA00022679"/>
    </source>
</evidence>
<dbReference type="OrthoDB" id="9811589at2"/>
<protein>
    <recommendedName>
        <fullName evidence="2">Methyltransferase domain-containing protein</fullName>
    </recommendedName>
</protein>
<accession>A0A317FCZ1</accession>
<proteinExistence type="predicted"/>
<comment type="caution">
    <text evidence="3">The sequence shown here is derived from an EMBL/GenBank/DDBJ whole genome shotgun (WGS) entry which is preliminary data.</text>
</comment>
<dbReference type="CDD" id="cd02440">
    <property type="entry name" value="AdoMet_MTases"/>
    <property type="match status" value="1"/>
</dbReference>
<evidence type="ECO:0000259" key="2">
    <source>
        <dbReference type="Pfam" id="PF13649"/>
    </source>
</evidence>
<organism evidence="3 4">
    <name type="scientific">Falsiroseomonas bella</name>
    <dbReference type="NCBI Taxonomy" id="2184016"/>
    <lineage>
        <taxon>Bacteria</taxon>
        <taxon>Pseudomonadati</taxon>
        <taxon>Pseudomonadota</taxon>
        <taxon>Alphaproteobacteria</taxon>
        <taxon>Acetobacterales</taxon>
        <taxon>Roseomonadaceae</taxon>
        <taxon>Falsiroseomonas</taxon>
    </lineage>
</organism>
<dbReference type="Gene3D" id="3.40.50.150">
    <property type="entry name" value="Vaccinia Virus protein VP39"/>
    <property type="match status" value="1"/>
</dbReference>
<feature type="domain" description="Methyltransferase" evidence="2">
    <location>
        <begin position="193"/>
        <end position="286"/>
    </location>
</feature>
<reference evidence="4" key="1">
    <citation type="submission" date="2018-05" db="EMBL/GenBank/DDBJ databases">
        <authorList>
            <person name="Du Z."/>
            <person name="Wang X."/>
        </authorList>
    </citation>
    <scope>NUCLEOTIDE SEQUENCE [LARGE SCALE GENOMIC DNA]</scope>
    <source>
        <strain evidence="4">CQN31</strain>
    </source>
</reference>
<sequence>MSEDAAPPAIETATQRRQARMAQRLAARLAARPMGEAAEADPLQAAPTSADVLEAYLWLLGRAPEDAGVVTRLLARMDSRAALRTELLRSSEFRLRVGAEALPGLPADAPALRVETKAAPAELEAILLALRRDWGRLGETAPHWSCCPEAAFRPDRMATHKRAFFASGMADRRLVEGVLARHEVAPERLGRLVDFGCGLGRATLHLAAICPEVTGIDISAPHLALARAEARARGLDHIAWLRARPDRPMPAEGYDLWYSRFVLQHIPPPLARHLLDLAFAGLAPGGLAVFQALTYGAGYAYTAGTPPPAVGSAPEELHVLPQAVIFATAAAAGLRVLEVQEDPAPGLDRGRWLSHLFVLQRPA</sequence>
<dbReference type="AlphaFoldDB" id="A0A317FCZ1"/>
<evidence type="ECO:0000313" key="3">
    <source>
        <dbReference type="EMBL" id="PWS35819.1"/>
    </source>
</evidence>
<dbReference type="GO" id="GO:0016740">
    <property type="term" value="F:transferase activity"/>
    <property type="evidence" value="ECO:0007669"/>
    <property type="project" value="UniProtKB-KW"/>
</dbReference>
<keyword evidence="1" id="KW-0808">Transferase</keyword>